<dbReference type="GO" id="GO:0016740">
    <property type="term" value="F:transferase activity"/>
    <property type="evidence" value="ECO:0007669"/>
    <property type="project" value="UniProtKB-KW"/>
</dbReference>
<evidence type="ECO:0000259" key="1">
    <source>
        <dbReference type="Pfam" id="PF04230"/>
    </source>
</evidence>
<reference evidence="2 3" key="1">
    <citation type="submission" date="2019-11" db="EMBL/GenBank/DDBJ databases">
        <authorList>
            <person name="Jiang L.-Q."/>
        </authorList>
    </citation>
    <scope>NUCLEOTIDE SEQUENCE [LARGE SCALE GENOMIC DNA]</scope>
    <source>
        <strain evidence="2 3">YIM 132087</strain>
    </source>
</reference>
<gene>
    <name evidence="2" type="ORF">GIS00_18065</name>
</gene>
<comment type="caution">
    <text evidence="2">The sequence shown here is derived from an EMBL/GenBank/DDBJ whole genome shotgun (WGS) entry which is preliminary data.</text>
</comment>
<dbReference type="RefSeq" id="WP_154769864.1">
    <property type="nucleotide sequence ID" value="NZ_WLYK01000008.1"/>
</dbReference>
<evidence type="ECO:0000313" key="3">
    <source>
        <dbReference type="Proteomes" id="UP000460221"/>
    </source>
</evidence>
<proteinExistence type="predicted"/>
<dbReference type="Proteomes" id="UP000460221">
    <property type="component" value="Unassembled WGS sequence"/>
</dbReference>
<feature type="domain" description="Polysaccharide pyruvyl transferase" evidence="1">
    <location>
        <begin position="80"/>
        <end position="222"/>
    </location>
</feature>
<dbReference type="Pfam" id="PF04230">
    <property type="entry name" value="PS_pyruv_trans"/>
    <property type="match status" value="1"/>
</dbReference>
<dbReference type="EMBL" id="WLYK01000008">
    <property type="protein sequence ID" value="MTD15844.1"/>
    <property type="molecule type" value="Genomic_DNA"/>
</dbReference>
<keyword evidence="3" id="KW-1185">Reference proteome</keyword>
<dbReference type="InterPro" id="IPR007345">
    <property type="entry name" value="Polysacch_pyruvyl_Trfase"/>
</dbReference>
<accession>A0A7K1FSM4</accession>
<sequence length="281" mass="30681">MTSTPVAVPDQTREAVVAGIPVMFWNPERKTNIWGRRALRFRPVDNFGDLLGPVVVKGMIDRFGGTPPQGDAARRRLFAIGSILQFSRPGDVVWGAGVNGKVDPGTYRLEGLDVRAVRGPQSRALLQDRFGLDVPEVYGDPGLLLPYLRPEVTEWAKTKKHDLTVVPNLNDLRSAPRTKDTVSPRDELWSVIKRIVQSRLVVGSSLHGVIVAEAFGIPARAVVSPEESAFKYEDYLLGTGRAPEGAFAPTVERAVAMGGAQPPAWSAQPLLAAFPRDLWKS</sequence>
<organism evidence="2 3">
    <name type="scientific">Nakamurella alba</name>
    <dbReference type="NCBI Taxonomy" id="2665158"/>
    <lineage>
        <taxon>Bacteria</taxon>
        <taxon>Bacillati</taxon>
        <taxon>Actinomycetota</taxon>
        <taxon>Actinomycetes</taxon>
        <taxon>Nakamurellales</taxon>
        <taxon>Nakamurellaceae</taxon>
        <taxon>Nakamurella</taxon>
    </lineage>
</organism>
<dbReference type="AlphaFoldDB" id="A0A7K1FSM4"/>
<keyword evidence="2" id="KW-0808">Transferase</keyword>
<name>A0A7K1FSM4_9ACTN</name>
<evidence type="ECO:0000313" key="2">
    <source>
        <dbReference type="EMBL" id="MTD15844.1"/>
    </source>
</evidence>
<protein>
    <submittedName>
        <fullName evidence="2">Polysaccharide pyruvyl transferase family protein</fullName>
    </submittedName>
</protein>